<evidence type="ECO:0000256" key="1">
    <source>
        <dbReference type="SAM" id="MobiDB-lite"/>
    </source>
</evidence>
<dbReference type="EMBL" id="JARBDR010000141">
    <property type="protein sequence ID" value="KAJ8319870.1"/>
    <property type="molecule type" value="Genomic_DNA"/>
</dbReference>
<dbReference type="InterPro" id="IPR031440">
    <property type="entry name" value="DUF4670"/>
</dbReference>
<reference evidence="2 3" key="1">
    <citation type="submission" date="2022-12" db="EMBL/GenBank/DDBJ databases">
        <title>Chromosome-level genome of Tegillarca granosa.</title>
        <authorList>
            <person name="Kim J."/>
        </authorList>
    </citation>
    <scope>NUCLEOTIDE SEQUENCE [LARGE SCALE GENOMIC DNA]</scope>
    <source>
        <strain evidence="2">Teg-2019</strain>
        <tissue evidence="2">Adductor muscle</tissue>
    </source>
</reference>
<feature type="region of interest" description="Disordered" evidence="1">
    <location>
        <begin position="338"/>
        <end position="372"/>
    </location>
</feature>
<organism evidence="2 3">
    <name type="scientific">Tegillarca granosa</name>
    <name type="common">Malaysian cockle</name>
    <name type="synonym">Anadara granosa</name>
    <dbReference type="NCBI Taxonomy" id="220873"/>
    <lineage>
        <taxon>Eukaryota</taxon>
        <taxon>Metazoa</taxon>
        <taxon>Spiralia</taxon>
        <taxon>Lophotrochozoa</taxon>
        <taxon>Mollusca</taxon>
        <taxon>Bivalvia</taxon>
        <taxon>Autobranchia</taxon>
        <taxon>Pteriomorphia</taxon>
        <taxon>Arcoida</taxon>
        <taxon>Arcoidea</taxon>
        <taxon>Arcidae</taxon>
        <taxon>Tegillarca</taxon>
    </lineage>
</organism>
<sequence length="387" mass="44227">MAGASSALNLSLLSRGVGEVSKNGHEKIDVVFEPQDYFNFVGGSRSLYLPPISTHYSFDGLKHSPVPRIKSEVPIPKTFTTRKGALLLYSEDIAQKRYHQKTIRRHRRPVHFLDDASSTSSQSDDENDLRTVDDLAKSILSYGSKPEQHDSNGVYLKFLHGRRKRDYFERQIRPGYSAKRYLSSWTKSWDDAVLEKVISKGYLTEKSLFYYNPLMPHLHRRLNDDMSHYPTPYRLMRSMLKSPGSLSGYTFYRVRPESAETIMTQEIEMHVPPASRGASIKVISTKDGVQKEVTYASLDKKAQEEVLTDLLVKSAVHYAIKKQQEYFEDSLARVMDSSRDVPSRKEELSPVPRFDMKDAVEKDSSKVKVGSEVKQQRTKSFVIDGKD</sequence>
<dbReference type="Proteomes" id="UP001217089">
    <property type="component" value="Unassembled WGS sequence"/>
</dbReference>
<evidence type="ECO:0000313" key="3">
    <source>
        <dbReference type="Proteomes" id="UP001217089"/>
    </source>
</evidence>
<accession>A0ABQ9FUD1</accession>
<keyword evidence="3" id="KW-1185">Reference proteome</keyword>
<comment type="caution">
    <text evidence="2">The sequence shown here is derived from an EMBL/GenBank/DDBJ whole genome shotgun (WGS) entry which is preliminary data.</text>
</comment>
<feature type="region of interest" description="Disordered" evidence="1">
    <location>
        <begin position="109"/>
        <end position="128"/>
    </location>
</feature>
<proteinExistence type="predicted"/>
<protein>
    <submittedName>
        <fullName evidence="2">Uncharacterized protein</fullName>
    </submittedName>
</protein>
<evidence type="ECO:0000313" key="2">
    <source>
        <dbReference type="EMBL" id="KAJ8319870.1"/>
    </source>
</evidence>
<name>A0ABQ9FUD1_TEGGR</name>
<gene>
    <name evidence="2" type="ORF">KUTeg_001457</name>
</gene>
<dbReference type="PANTHER" id="PTHR21937">
    <property type="entry name" value="CCDC66 DOMAIN-CONTAINING PROTEIN"/>
    <property type="match status" value="1"/>
</dbReference>
<dbReference type="PANTHER" id="PTHR21937:SF5">
    <property type="entry name" value="GENE 973-RELATED"/>
    <property type="match status" value="1"/>
</dbReference>